<evidence type="ECO:0000313" key="3">
    <source>
        <dbReference type="EMBL" id="CAH3118752.1"/>
    </source>
</evidence>
<protein>
    <submittedName>
        <fullName evidence="3">Uncharacterized protein</fullName>
    </submittedName>
</protein>
<keyword evidence="4" id="KW-1185">Reference proteome</keyword>
<feature type="non-terminal residue" evidence="3">
    <location>
        <position position="203"/>
    </location>
</feature>
<organism evidence="3 4">
    <name type="scientific">Porites lobata</name>
    <dbReference type="NCBI Taxonomy" id="104759"/>
    <lineage>
        <taxon>Eukaryota</taxon>
        <taxon>Metazoa</taxon>
        <taxon>Cnidaria</taxon>
        <taxon>Anthozoa</taxon>
        <taxon>Hexacorallia</taxon>
        <taxon>Scleractinia</taxon>
        <taxon>Fungiina</taxon>
        <taxon>Poritidae</taxon>
        <taxon>Porites</taxon>
    </lineage>
</organism>
<feature type="signal peptide" evidence="2">
    <location>
        <begin position="1"/>
        <end position="20"/>
    </location>
</feature>
<gene>
    <name evidence="3" type="ORF">PLOB_00026866</name>
</gene>
<feature type="compositionally biased region" description="Polar residues" evidence="1">
    <location>
        <begin position="76"/>
        <end position="94"/>
    </location>
</feature>
<dbReference type="EMBL" id="CALNXK010000032">
    <property type="protein sequence ID" value="CAH3118752.1"/>
    <property type="molecule type" value="Genomic_DNA"/>
</dbReference>
<dbReference type="InterPro" id="IPR055284">
    <property type="entry name" value="Galaxin-like"/>
</dbReference>
<keyword evidence="2" id="KW-0732">Signal</keyword>
<sequence>MARVFRSIVFLFAVLAVISAESLEEIPSYDYTVQDNLDEAGAELSEIDDEDFSDRESSDDDFSEIDAAGTEGDEFNNPTNENSWNEDQFAQPEQPNEDPRRVYRCGLLYYNRLTQGCCGGRYRYYKRTQKCCYGGRVKCGLLYYNRLTQGCCGGRYRYYKRTQKCCYGRRVVSRYSSCVLSPKCGLLYYNRLTQGCCGGRYRY</sequence>
<proteinExistence type="predicted"/>
<evidence type="ECO:0000256" key="2">
    <source>
        <dbReference type="SAM" id="SignalP"/>
    </source>
</evidence>
<feature type="region of interest" description="Disordered" evidence="1">
    <location>
        <begin position="42"/>
        <end position="97"/>
    </location>
</feature>
<feature type="chain" id="PRO_5046296960" evidence="2">
    <location>
        <begin position="21"/>
        <end position="203"/>
    </location>
</feature>
<evidence type="ECO:0000313" key="4">
    <source>
        <dbReference type="Proteomes" id="UP001159405"/>
    </source>
</evidence>
<comment type="caution">
    <text evidence="3">The sequence shown here is derived from an EMBL/GenBank/DDBJ whole genome shotgun (WGS) entry which is preliminary data.</text>
</comment>
<accession>A0ABN8NVC2</accession>
<evidence type="ECO:0000256" key="1">
    <source>
        <dbReference type="SAM" id="MobiDB-lite"/>
    </source>
</evidence>
<dbReference type="PANTHER" id="PTHR34490">
    <property type="entry name" value="PROTEIN CBG12054-RELATED"/>
    <property type="match status" value="1"/>
</dbReference>
<feature type="compositionally biased region" description="Acidic residues" evidence="1">
    <location>
        <begin position="42"/>
        <end position="64"/>
    </location>
</feature>
<name>A0ABN8NVC2_9CNID</name>
<reference evidence="3 4" key="1">
    <citation type="submission" date="2022-05" db="EMBL/GenBank/DDBJ databases">
        <authorList>
            <consortium name="Genoscope - CEA"/>
            <person name="William W."/>
        </authorList>
    </citation>
    <scope>NUCLEOTIDE SEQUENCE [LARGE SCALE GENOMIC DNA]</scope>
</reference>
<dbReference type="Proteomes" id="UP001159405">
    <property type="component" value="Unassembled WGS sequence"/>
</dbReference>